<sequence>MVGLTDASGSLINKYQYDAFGNTVEAVEKVQNRFRYAGEQYDQVTGQYYLRARFYNPVVGRFTQEDTYRGDGLNLYSYVQNNPVNYYDPSGYCADKSNPFDRSMTREQYKAKKSYERLLKRHGIDSPTKRAQFWQGKDNYPGIDNYKDITLKRGKIIYAGDPRPTGYGTTESALRRTGNDSQKIFEGLQVGPWDPPEDFIHLSGYKQTLMPYEMVEDIPAAFGITKANPHFGDGGLPQVYIANFNELVASGKIRPIPAKKIPLKNWYMKPEDVKKVYSKVPKP</sequence>
<evidence type="ECO:0000313" key="3">
    <source>
        <dbReference type="Proteomes" id="UP000036923"/>
    </source>
</evidence>
<dbReference type="NCBIfam" id="TIGR03696">
    <property type="entry name" value="Rhs_assc_core"/>
    <property type="match status" value="1"/>
</dbReference>
<dbReference type="eggNOG" id="COG3209">
    <property type="taxonomic scope" value="Bacteria"/>
</dbReference>
<dbReference type="Proteomes" id="UP000036923">
    <property type="component" value="Unassembled WGS sequence"/>
</dbReference>
<dbReference type="AlphaFoldDB" id="A0A0L6JXE9"/>
<dbReference type="PANTHER" id="PTHR32305">
    <property type="match status" value="1"/>
</dbReference>
<evidence type="ECO:0008006" key="4">
    <source>
        <dbReference type="Google" id="ProtNLM"/>
    </source>
</evidence>
<reference evidence="1" key="1">
    <citation type="submission" date="2015-07" db="EMBL/GenBank/DDBJ databases">
        <title>MeaNS - Measles Nucleotide Surveillance Program.</title>
        <authorList>
            <person name="Tran T."/>
            <person name="Druce J."/>
        </authorList>
    </citation>
    <scope>NUCLEOTIDE SEQUENCE</scope>
    <source>
        <strain evidence="1">DSM 2933</strain>
    </source>
</reference>
<dbReference type="PANTHER" id="PTHR32305:SF15">
    <property type="entry name" value="PROTEIN RHSA-RELATED"/>
    <property type="match status" value="1"/>
</dbReference>
<accession>A0A0L6JXE9</accession>
<dbReference type="EMBL" id="LGTC01000001">
    <property type="protein sequence ID" value="KNY30540.1"/>
    <property type="molecule type" value="Genomic_DNA"/>
</dbReference>
<gene>
    <name evidence="1" type="ORF">Bccel_5811</name>
    <name evidence="2" type="ORF">Bccel_5820</name>
</gene>
<dbReference type="InterPro" id="IPR022385">
    <property type="entry name" value="Rhs_assc_core"/>
</dbReference>
<dbReference type="PATRIC" id="fig|398512.5.peg.6102"/>
<name>A0A0L6JXE9_9FIRM</name>
<dbReference type="STRING" id="398512.Bccel_5811"/>
<protein>
    <recommendedName>
        <fullName evidence="4">RHS repeat-associated core domain containing protein-containing protein</fullName>
    </recommendedName>
</protein>
<evidence type="ECO:0000313" key="1">
    <source>
        <dbReference type="EMBL" id="KNY30531.1"/>
    </source>
</evidence>
<evidence type="ECO:0000313" key="2">
    <source>
        <dbReference type="EMBL" id="KNY30540.1"/>
    </source>
</evidence>
<organism evidence="1 3">
    <name type="scientific">Pseudobacteroides cellulosolvens ATCC 35603 = DSM 2933</name>
    <dbReference type="NCBI Taxonomy" id="398512"/>
    <lineage>
        <taxon>Bacteria</taxon>
        <taxon>Bacillati</taxon>
        <taxon>Bacillota</taxon>
        <taxon>Clostridia</taxon>
        <taxon>Eubacteriales</taxon>
        <taxon>Oscillospiraceae</taxon>
        <taxon>Pseudobacteroides</taxon>
    </lineage>
</organism>
<proteinExistence type="predicted"/>
<reference evidence="3" key="2">
    <citation type="submission" date="2015-07" db="EMBL/GenBank/DDBJ databases">
        <title>Near-Complete Genome Sequence of the Cellulolytic Bacterium Bacteroides (Pseudobacteroides) cellulosolvens ATCC 35603.</title>
        <authorList>
            <person name="Dassa B."/>
            <person name="Utturkar S.M."/>
            <person name="Klingeman D.M."/>
            <person name="Hurt R.A."/>
            <person name="Keller M."/>
            <person name="Xu J."/>
            <person name="Reddy Y.H.K."/>
            <person name="Borovok I."/>
            <person name="Grinberg I.R."/>
            <person name="Lamed R."/>
            <person name="Zhivin O."/>
            <person name="Bayer E.A."/>
            <person name="Brown S.D."/>
        </authorList>
    </citation>
    <scope>NUCLEOTIDE SEQUENCE [LARGE SCALE GENOMIC DNA]</scope>
    <source>
        <strain evidence="3">DSM 2933</strain>
    </source>
</reference>
<keyword evidence="3" id="KW-1185">Reference proteome</keyword>
<dbReference type="EMBL" id="LGTC01000001">
    <property type="protein sequence ID" value="KNY30531.1"/>
    <property type="molecule type" value="Genomic_DNA"/>
</dbReference>
<dbReference type="Gene3D" id="2.180.10.10">
    <property type="entry name" value="RHS repeat-associated core"/>
    <property type="match status" value="1"/>
</dbReference>
<dbReference type="InterPro" id="IPR050708">
    <property type="entry name" value="T6SS_VgrG/RHS"/>
</dbReference>
<comment type="caution">
    <text evidence="1">The sequence shown here is derived from an EMBL/GenBank/DDBJ whole genome shotgun (WGS) entry which is preliminary data.</text>
</comment>